<sequence length="232" mass="24379">MWRQVFNPAILGVGTILFGATRWPVEEQEKSGESYRSPLVGSRRAFLTYLIVPDHGEEEGAGGAPSSEGGGPPGYPEGGCRWPLQRRDGSGHCLLLVTGFRRHAGGKEGGRREVQGQGWRRGYAGLREGLAASEGWLPCVPAGFSGLLGAWRQAHVGGGQAGVDGESSGMSTGADEAVGAGGPASWEWSDGEEGEAWGVDEDGITLRVLPLCRTYARAGYQESFSDGGRSGD</sequence>
<dbReference type="EMBL" id="JANPWB010000006">
    <property type="protein sequence ID" value="KAJ1181601.1"/>
    <property type="molecule type" value="Genomic_DNA"/>
</dbReference>
<dbReference type="Proteomes" id="UP001066276">
    <property type="component" value="Chromosome 3_2"/>
</dbReference>
<keyword evidence="3" id="KW-1185">Reference proteome</keyword>
<organism evidence="2 3">
    <name type="scientific">Pleurodeles waltl</name>
    <name type="common">Iberian ribbed newt</name>
    <dbReference type="NCBI Taxonomy" id="8319"/>
    <lineage>
        <taxon>Eukaryota</taxon>
        <taxon>Metazoa</taxon>
        <taxon>Chordata</taxon>
        <taxon>Craniata</taxon>
        <taxon>Vertebrata</taxon>
        <taxon>Euteleostomi</taxon>
        <taxon>Amphibia</taxon>
        <taxon>Batrachia</taxon>
        <taxon>Caudata</taxon>
        <taxon>Salamandroidea</taxon>
        <taxon>Salamandridae</taxon>
        <taxon>Pleurodelinae</taxon>
        <taxon>Pleurodeles</taxon>
    </lineage>
</organism>
<feature type="region of interest" description="Disordered" evidence="1">
    <location>
        <begin position="57"/>
        <end position="81"/>
    </location>
</feature>
<dbReference type="AlphaFoldDB" id="A0AAV7TZK6"/>
<evidence type="ECO:0000313" key="3">
    <source>
        <dbReference type="Proteomes" id="UP001066276"/>
    </source>
</evidence>
<comment type="caution">
    <text evidence="2">The sequence shown here is derived from an EMBL/GenBank/DDBJ whole genome shotgun (WGS) entry which is preliminary data.</text>
</comment>
<gene>
    <name evidence="2" type="ORF">NDU88_006806</name>
</gene>
<reference evidence="2" key="1">
    <citation type="journal article" date="2022" name="bioRxiv">
        <title>Sequencing and chromosome-scale assembly of the giantPleurodeles waltlgenome.</title>
        <authorList>
            <person name="Brown T."/>
            <person name="Elewa A."/>
            <person name="Iarovenko S."/>
            <person name="Subramanian E."/>
            <person name="Araus A.J."/>
            <person name="Petzold A."/>
            <person name="Susuki M."/>
            <person name="Suzuki K.-i.T."/>
            <person name="Hayashi T."/>
            <person name="Toyoda A."/>
            <person name="Oliveira C."/>
            <person name="Osipova E."/>
            <person name="Leigh N.D."/>
            <person name="Simon A."/>
            <person name="Yun M.H."/>
        </authorList>
    </citation>
    <scope>NUCLEOTIDE SEQUENCE</scope>
    <source>
        <strain evidence="2">20211129_DDA</strain>
        <tissue evidence="2">Liver</tissue>
    </source>
</reference>
<feature type="region of interest" description="Disordered" evidence="1">
    <location>
        <begin position="159"/>
        <end position="184"/>
    </location>
</feature>
<protein>
    <submittedName>
        <fullName evidence="2">Uncharacterized protein</fullName>
    </submittedName>
</protein>
<evidence type="ECO:0000256" key="1">
    <source>
        <dbReference type="SAM" id="MobiDB-lite"/>
    </source>
</evidence>
<evidence type="ECO:0000313" key="2">
    <source>
        <dbReference type="EMBL" id="KAJ1181601.1"/>
    </source>
</evidence>
<name>A0AAV7TZK6_PLEWA</name>
<accession>A0AAV7TZK6</accession>
<proteinExistence type="predicted"/>